<keyword evidence="1" id="KW-0175">Coiled coil</keyword>
<protein>
    <submittedName>
        <fullName evidence="3">Uncharacterized protein</fullName>
    </submittedName>
</protein>
<dbReference type="EMBL" id="CP104013">
    <property type="protein sequence ID" value="UYP48231.1"/>
    <property type="molecule type" value="Genomic_DNA"/>
</dbReference>
<reference evidence="3" key="1">
    <citation type="submission" date="2022-09" db="EMBL/GenBank/DDBJ databases">
        <title>Actin cytoskeleton and complex cell architecture in an #Asgard archaeon.</title>
        <authorList>
            <person name="Ponce Toledo R.I."/>
            <person name="Schleper C."/>
            <person name="Rodrigues Oliveira T."/>
            <person name="Wollweber F."/>
            <person name="Xu J."/>
            <person name="Rittmann S."/>
            <person name="Klingl A."/>
            <person name="Pilhofer M."/>
        </authorList>
    </citation>
    <scope>NUCLEOTIDE SEQUENCE</scope>
    <source>
        <strain evidence="3">B-35</strain>
    </source>
</reference>
<evidence type="ECO:0000256" key="1">
    <source>
        <dbReference type="SAM" id="Coils"/>
    </source>
</evidence>
<feature type="region of interest" description="Disordered" evidence="2">
    <location>
        <begin position="196"/>
        <end position="236"/>
    </location>
</feature>
<feature type="coiled-coil region" evidence="1">
    <location>
        <begin position="299"/>
        <end position="340"/>
    </location>
</feature>
<name>A0ABY6HY06_9ARCH</name>
<evidence type="ECO:0000256" key="2">
    <source>
        <dbReference type="SAM" id="MobiDB-lite"/>
    </source>
</evidence>
<dbReference type="Proteomes" id="UP001208689">
    <property type="component" value="Chromosome"/>
</dbReference>
<accession>A0ABY6HY06</accession>
<evidence type="ECO:0000313" key="3">
    <source>
        <dbReference type="EMBL" id="UYP48231.1"/>
    </source>
</evidence>
<feature type="compositionally biased region" description="Basic residues" evidence="2">
    <location>
        <begin position="206"/>
        <end position="216"/>
    </location>
</feature>
<gene>
    <name evidence="3" type="ORF">NEF87_004516</name>
</gene>
<sequence length="351" mass="40651">MHNLYTLNVKSDKIQKVHYNVVYKKINMLHAYYSDLIQSVMIYQNSHNQVYIEAENEKGVTQLTGKMVAIDNESIHNENIDTIISKFENFSIYKISTGFPEEEIKIYGNTNLKTEILHIFESDADVVTIGMVDPSNECDFVIISIFSTDSQVLSMFDYNFEFPELFQPNSNVDLGEKELKPDLLAQNDQIIRTELKKEKKEDSNSRKTKKPKKSTKTLKLQSNQVKSESNLDKKSETNIVQKPEVKLLNADTTPRSVVEQTIPISSSMVILKQFSSKMQSKAIEIETWKEKVHHQKLKNEKLIKNLQSEKLNNKKLKRTLNEKEKELLTVSAQLKELQDEILHLHDLMQLE</sequence>
<organism evidence="3 4">
    <name type="scientific">Candidatus Lokiarchaeum ossiferum</name>
    <dbReference type="NCBI Taxonomy" id="2951803"/>
    <lineage>
        <taxon>Archaea</taxon>
        <taxon>Promethearchaeati</taxon>
        <taxon>Promethearchaeota</taxon>
        <taxon>Promethearchaeia</taxon>
        <taxon>Promethearchaeales</taxon>
        <taxon>Promethearchaeaceae</taxon>
        <taxon>Candidatus Lokiarchaeum</taxon>
    </lineage>
</organism>
<keyword evidence="4" id="KW-1185">Reference proteome</keyword>
<proteinExistence type="predicted"/>
<evidence type="ECO:0000313" key="4">
    <source>
        <dbReference type="Proteomes" id="UP001208689"/>
    </source>
</evidence>
<feature type="compositionally biased region" description="Basic and acidic residues" evidence="2">
    <location>
        <begin position="196"/>
        <end position="205"/>
    </location>
</feature>